<name>A0A934IQE9_9HYPH</name>
<dbReference type="InterPro" id="IPR018774">
    <property type="entry name" value="Phage_Mu_GpT"/>
</dbReference>
<protein>
    <submittedName>
        <fullName evidence="2">Mu-like prophage major head subunit gpT family protein</fullName>
    </submittedName>
</protein>
<dbReference type="AlphaFoldDB" id="A0A934IQE9"/>
<comment type="caution">
    <text evidence="2">The sequence shown here is derived from an EMBL/GenBank/DDBJ whole genome shotgun (WGS) entry which is preliminary data.</text>
</comment>
<evidence type="ECO:0000259" key="1">
    <source>
        <dbReference type="Pfam" id="PF10124"/>
    </source>
</evidence>
<accession>A0A934IQE9</accession>
<evidence type="ECO:0000313" key="2">
    <source>
        <dbReference type="EMBL" id="MBJ3776392.1"/>
    </source>
</evidence>
<evidence type="ECO:0000313" key="3">
    <source>
        <dbReference type="Proteomes" id="UP000609531"/>
    </source>
</evidence>
<feature type="domain" description="Bacteriophage Mu GpT" evidence="1">
    <location>
        <begin position="13"/>
        <end position="152"/>
    </location>
</feature>
<gene>
    <name evidence="2" type="ORF">JCR33_11865</name>
</gene>
<dbReference type="Proteomes" id="UP000609531">
    <property type="component" value="Unassembled WGS sequence"/>
</dbReference>
<proteinExistence type="predicted"/>
<dbReference type="Pfam" id="PF10124">
    <property type="entry name" value="Mu-like_gpT"/>
    <property type="match status" value="1"/>
</dbReference>
<dbReference type="EMBL" id="JAEKJA010000009">
    <property type="protein sequence ID" value="MBJ3776392.1"/>
    <property type="molecule type" value="Genomic_DNA"/>
</dbReference>
<keyword evidence="3" id="KW-1185">Reference proteome</keyword>
<dbReference type="RefSeq" id="WP_198882298.1">
    <property type="nucleotide sequence ID" value="NZ_JAEKJA010000009.1"/>
</dbReference>
<reference evidence="2" key="1">
    <citation type="submission" date="2020-12" db="EMBL/GenBank/DDBJ databases">
        <title>Bacterial taxonomy.</title>
        <authorList>
            <person name="Pan X."/>
        </authorList>
    </citation>
    <scope>NUCLEOTIDE SEQUENCE</scope>
    <source>
        <strain evidence="2">B2012</strain>
    </source>
</reference>
<sequence>MVAQSKEYITDRAVRGMFFHSLEDGPMAWVSRVADRFESDQEVERYAFLGEVPQMKERAGNQAEAKTLTENAFTIRNTDHEASLEVRLRDMERDKTGQIDKRVAELGTRALAYPAKLLTALLVAGEATAIYDGQSYFDTDHSEGASGSQSNDLAFDMVSTAPTVAEFADAALASVEAMMGLKDDQGEPLNEGAQVFDLMVPVKLMGTAKKALGMPVILNGGQAVTNLVANMEGFTFNLVVNPRLTSATKFYSFRTDGALKPLIIQEEIPLDIVPLGPSSEYCKVNKRCRYTAEWTGATGYGRWQHAALTTFS</sequence>
<organism evidence="2 3">
    <name type="scientific">Acuticoccus mangrovi</name>
    <dbReference type="NCBI Taxonomy" id="2796142"/>
    <lineage>
        <taxon>Bacteria</taxon>
        <taxon>Pseudomonadati</taxon>
        <taxon>Pseudomonadota</taxon>
        <taxon>Alphaproteobacteria</taxon>
        <taxon>Hyphomicrobiales</taxon>
        <taxon>Amorphaceae</taxon>
        <taxon>Acuticoccus</taxon>
    </lineage>
</organism>